<accession>A0AA36Y3J1</accession>
<dbReference type="InterPro" id="IPR001387">
    <property type="entry name" value="Cro/C1-type_HTH"/>
</dbReference>
<dbReference type="Pfam" id="PF13443">
    <property type="entry name" value="HTH_26"/>
    <property type="match status" value="1"/>
</dbReference>
<evidence type="ECO:0000313" key="3">
    <source>
        <dbReference type="Proteomes" id="UP000018466"/>
    </source>
</evidence>
<keyword evidence="3" id="KW-1185">Reference proteome</keyword>
<name>A0AA36Y3J1_9FIRM</name>
<dbReference type="GO" id="GO:0003677">
    <property type="term" value="F:DNA binding"/>
    <property type="evidence" value="ECO:0007669"/>
    <property type="project" value="InterPro"/>
</dbReference>
<dbReference type="Gene3D" id="1.10.260.40">
    <property type="entry name" value="lambda repressor-like DNA-binding domains"/>
    <property type="match status" value="1"/>
</dbReference>
<gene>
    <name evidence="2" type="ORF">HMPREF9623_01735</name>
</gene>
<dbReference type="AlphaFoldDB" id="A0AA36Y3J1"/>
<dbReference type="EMBL" id="AGEL01000014">
    <property type="protein sequence ID" value="EHO15824.1"/>
    <property type="molecule type" value="Genomic_DNA"/>
</dbReference>
<comment type="caution">
    <text evidence="2">The sequence shown here is derived from an EMBL/GenBank/DDBJ whole genome shotgun (WGS) entry which is preliminary data.</text>
</comment>
<dbReference type="InterPro" id="IPR010982">
    <property type="entry name" value="Lambda_DNA-bd_dom_sf"/>
</dbReference>
<feature type="domain" description="HTH cro/C1-type" evidence="1">
    <location>
        <begin position="27"/>
        <end position="61"/>
    </location>
</feature>
<dbReference type="RefSeq" id="WP_009533555.1">
    <property type="nucleotide sequence ID" value="NZ_JH590864.1"/>
</dbReference>
<protein>
    <recommendedName>
        <fullName evidence="1">HTH cro/C1-type domain-containing protein</fullName>
    </recommendedName>
</protein>
<organism evidence="2 3">
    <name type="scientific">Stomatobaculum longum</name>
    <dbReference type="NCBI Taxonomy" id="796942"/>
    <lineage>
        <taxon>Bacteria</taxon>
        <taxon>Bacillati</taxon>
        <taxon>Bacillota</taxon>
        <taxon>Clostridia</taxon>
        <taxon>Lachnospirales</taxon>
        <taxon>Lachnospiraceae</taxon>
        <taxon>Stomatobaculum</taxon>
    </lineage>
</organism>
<proteinExistence type="predicted"/>
<evidence type="ECO:0000259" key="1">
    <source>
        <dbReference type="PROSITE" id="PS50943"/>
    </source>
</evidence>
<dbReference type="PROSITE" id="PS50943">
    <property type="entry name" value="HTH_CROC1"/>
    <property type="match status" value="1"/>
</dbReference>
<dbReference type="SUPFAM" id="SSF47413">
    <property type="entry name" value="lambda repressor-like DNA-binding domains"/>
    <property type="match status" value="1"/>
</dbReference>
<dbReference type="CDD" id="cd00093">
    <property type="entry name" value="HTH_XRE"/>
    <property type="match status" value="1"/>
</dbReference>
<dbReference type="GeneID" id="86941460"/>
<evidence type="ECO:0000313" key="2">
    <source>
        <dbReference type="EMBL" id="EHO15824.1"/>
    </source>
</evidence>
<dbReference type="Proteomes" id="UP000018466">
    <property type="component" value="Unassembled WGS sequence"/>
</dbReference>
<reference evidence="2 3" key="1">
    <citation type="submission" date="2011-10" db="EMBL/GenBank/DDBJ databases">
        <title>The Genome Sequence of Lachnospiraceae bacterium ACC2.</title>
        <authorList>
            <consortium name="The Broad Institute Genome Sequencing Platform"/>
            <person name="Earl A."/>
            <person name="Ward D."/>
            <person name="Feldgarden M."/>
            <person name="Gevers D."/>
            <person name="Sizova M."/>
            <person name="Hazen A."/>
            <person name="Epstein S."/>
            <person name="Young S.K."/>
            <person name="Zeng Q."/>
            <person name="Gargeya S."/>
            <person name="Fitzgerald M."/>
            <person name="Haas B."/>
            <person name="Abouelleil A."/>
            <person name="Alvarado L."/>
            <person name="Arachchi H.M."/>
            <person name="Berlin A."/>
            <person name="Brown A."/>
            <person name="Chapman S.B."/>
            <person name="Chen Z."/>
            <person name="Dunbar C."/>
            <person name="Freedman E."/>
            <person name="Gearin G."/>
            <person name="Goldberg J."/>
            <person name="Griggs A."/>
            <person name="Gujja S."/>
            <person name="Heiman D."/>
            <person name="Howarth C."/>
            <person name="Larson L."/>
            <person name="Lui A."/>
            <person name="MacDonald P.J.P."/>
            <person name="Montmayeur A."/>
            <person name="Murphy C."/>
            <person name="Neiman D."/>
            <person name="Pearson M."/>
            <person name="Priest M."/>
            <person name="Roberts A."/>
            <person name="Saif S."/>
            <person name="Shea T."/>
            <person name="Shenoy N."/>
            <person name="Sisk P."/>
            <person name="Stolte C."/>
            <person name="Sykes S."/>
            <person name="Wortman J."/>
            <person name="Nusbaum C."/>
            <person name="Birren B."/>
        </authorList>
    </citation>
    <scope>NUCLEOTIDE SEQUENCE [LARGE SCALE GENOMIC DNA]</scope>
    <source>
        <strain evidence="2 3">ACC2</strain>
    </source>
</reference>
<sequence length="73" mass="8067">MSLSYNGLWKLLIDKNMNKMDLMKDVGISSGTVAKMTKGEPVSMTILEKICDKLNCDVGDLVHFVSEKGSETK</sequence>